<gene>
    <name evidence="1" type="ORF">ACFSQT_26260</name>
</gene>
<organism evidence="1 2">
    <name type="scientific">Mesorhizobium calcicola</name>
    <dbReference type="NCBI Taxonomy" id="1300310"/>
    <lineage>
        <taxon>Bacteria</taxon>
        <taxon>Pseudomonadati</taxon>
        <taxon>Pseudomonadota</taxon>
        <taxon>Alphaproteobacteria</taxon>
        <taxon>Hyphomicrobiales</taxon>
        <taxon>Phyllobacteriaceae</taxon>
        <taxon>Mesorhizobium</taxon>
    </lineage>
</organism>
<dbReference type="InterPro" id="IPR045720">
    <property type="entry name" value="DUF6074"/>
</dbReference>
<dbReference type="Pfam" id="PF19551">
    <property type="entry name" value="DUF6074"/>
    <property type="match status" value="1"/>
</dbReference>
<name>A0ABW4WLM6_9HYPH</name>
<dbReference type="RefSeq" id="WP_379023615.1">
    <property type="nucleotide sequence ID" value="NZ_JBHUGY010000039.1"/>
</dbReference>
<protein>
    <submittedName>
        <fullName evidence="1">DUF6074 family protein</fullName>
    </submittedName>
</protein>
<dbReference type="EMBL" id="JBHUGY010000039">
    <property type="protein sequence ID" value="MFD2056452.1"/>
    <property type="molecule type" value="Genomic_DNA"/>
</dbReference>
<sequence>MKAVDRSLALTETSMIAVDRARRWRVRIIASLSSSPKTAPRRASMSAPLSFRFHLRGYAIAYSAMVDSLRQFMVRKMSPENVRAFPIDRQIFLVREVAAKLDKLHGDTATSFWRAKASELLDLVVGSGRDRTAASDEVRRFFLAVQREMSVGATAAPTPVLSA</sequence>
<evidence type="ECO:0000313" key="1">
    <source>
        <dbReference type="EMBL" id="MFD2056452.1"/>
    </source>
</evidence>
<reference evidence="2" key="1">
    <citation type="journal article" date="2019" name="Int. J. Syst. Evol. Microbiol.">
        <title>The Global Catalogue of Microorganisms (GCM) 10K type strain sequencing project: providing services to taxonomists for standard genome sequencing and annotation.</title>
        <authorList>
            <consortium name="The Broad Institute Genomics Platform"/>
            <consortium name="The Broad Institute Genome Sequencing Center for Infectious Disease"/>
            <person name="Wu L."/>
            <person name="Ma J."/>
        </authorList>
    </citation>
    <scope>NUCLEOTIDE SEQUENCE [LARGE SCALE GENOMIC DNA]</scope>
    <source>
        <strain evidence="2">CGMCC 1.16226</strain>
    </source>
</reference>
<dbReference type="Proteomes" id="UP001597349">
    <property type="component" value="Unassembled WGS sequence"/>
</dbReference>
<accession>A0ABW4WLM6</accession>
<evidence type="ECO:0000313" key="2">
    <source>
        <dbReference type="Proteomes" id="UP001597349"/>
    </source>
</evidence>
<proteinExistence type="predicted"/>
<keyword evidence="2" id="KW-1185">Reference proteome</keyword>
<comment type="caution">
    <text evidence="1">The sequence shown here is derived from an EMBL/GenBank/DDBJ whole genome shotgun (WGS) entry which is preliminary data.</text>
</comment>